<keyword evidence="12" id="KW-1185">Reference proteome</keyword>
<dbReference type="PANTHER" id="PTHR31525">
    <property type="entry name" value="HEME TRANSPORTER HRG1"/>
    <property type="match status" value="1"/>
</dbReference>
<evidence type="ECO:0000256" key="5">
    <source>
        <dbReference type="ARBA" id="ARBA00022692"/>
    </source>
</evidence>
<sequence length="190" mass="21840">MNENNMEPGEPSKVMMRCRIGYSCVGIILGISVFICFLATPAFYNLHISLWGFASAFFAFLTMIVHIQHIKGDRDVWVYRLKLFILIGFFTALGCIIAFVVYLVLAIVQKQVLLPVNGDEDTEKGYYLASIWVFMTWKWSFALFLTSRSYRRNYTTRPESNGFLNFILYGNLLFCYPGAITSQPLEEEMA</sequence>
<feature type="transmembrane region" description="Helical" evidence="10">
    <location>
        <begin position="50"/>
        <end position="69"/>
    </location>
</feature>
<dbReference type="GO" id="GO:0010008">
    <property type="term" value="C:endosome membrane"/>
    <property type="evidence" value="ECO:0007669"/>
    <property type="project" value="UniProtKB-SubCell"/>
</dbReference>
<feature type="transmembrane region" description="Helical" evidence="10">
    <location>
        <begin position="166"/>
        <end position="185"/>
    </location>
</feature>
<evidence type="ECO:0000256" key="6">
    <source>
        <dbReference type="ARBA" id="ARBA00022753"/>
    </source>
</evidence>
<keyword evidence="9" id="KW-0458">Lysosome</keyword>
<comment type="similarity">
    <text evidence="3">Belongs to the HRG family.</text>
</comment>
<evidence type="ECO:0000256" key="2">
    <source>
        <dbReference type="ARBA" id="ARBA00004337"/>
    </source>
</evidence>
<dbReference type="PRINTS" id="PR02095">
    <property type="entry name" value="TRNSPORTRHRG"/>
</dbReference>
<protein>
    <submittedName>
        <fullName evidence="11">Putative heme transporter hrg1-A-like</fullName>
    </submittedName>
</protein>
<keyword evidence="5 10" id="KW-0812">Transmembrane</keyword>
<feature type="transmembrane region" description="Helical" evidence="10">
    <location>
        <begin position="20"/>
        <end position="44"/>
    </location>
</feature>
<evidence type="ECO:0000256" key="9">
    <source>
        <dbReference type="ARBA" id="ARBA00023228"/>
    </source>
</evidence>
<dbReference type="EMBL" id="MRZV01000251">
    <property type="protein sequence ID" value="PIK54371.1"/>
    <property type="molecule type" value="Genomic_DNA"/>
</dbReference>
<keyword evidence="7 10" id="KW-1133">Transmembrane helix</keyword>
<dbReference type="GO" id="GO:0015232">
    <property type="term" value="F:heme transmembrane transporter activity"/>
    <property type="evidence" value="ECO:0007669"/>
    <property type="project" value="InterPro"/>
</dbReference>
<comment type="subcellular location">
    <subcellularLocation>
        <location evidence="2">Endosome membrane</location>
        <topology evidence="2">Multi-pass membrane protein</topology>
    </subcellularLocation>
    <subcellularLocation>
        <location evidence="1">Lysosome membrane</location>
        <topology evidence="1">Multi-pass membrane protein</topology>
    </subcellularLocation>
</comment>
<comment type="caution">
    <text evidence="11">The sequence shown here is derived from an EMBL/GenBank/DDBJ whole genome shotgun (WGS) entry which is preliminary data.</text>
</comment>
<dbReference type="AlphaFoldDB" id="A0A2G8L286"/>
<evidence type="ECO:0000256" key="3">
    <source>
        <dbReference type="ARBA" id="ARBA00006203"/>
    </source>
</evidence>
<accession>A0A2G8L286</accession>
<keyword evidence="6" id="KW-0967">Endosome</keyword>
<reference evidence="11 12" key="1">
    <citation type="journal article" date="2017" name="PLoS Biol.">
        <title>The sea cucumber genome provides insights into morphological evolution and visceral regeneration.</title>
        <authorList>
            <person name="Zhang X."/>
            <person name="Sun L."/>
            <person name="Yuan J."/>
            <person name="Sun Y."/>
            <person name="Gao Y."/>
            <person name="Zhang L."/>
            <person name="Li S."/>
            <person name="Dai H."/>
            <person name="Hamel J.F."/>
            <person name="Liu C."/>
            <person name="Yu Y."/>
            <person name="Liu S."/>
            <person name="Lin W."/>
            <person name="Guo K."/>
            <person name="Jin S."/>
            <person name="Xu P."/>
            <person name="Storey K.B."/>
            <person name="Huan P."/>
            <person name="Zhang T."/>
            <person name="Zhou Y."/>
            <person name="Zhang J."/>
            <person name="Lin C."/>
            <person name="Li X."/>
            <person name="Xing L."/>
            <person name="Huo D."/>
            <person name="Sun M."/>
            <person name="Wang L."/>
            <person name="Mercier A."/>
            <person name="Li F."/>
            <person name="Yang H."/>
            <person name="Xiang J."/>
        </authorList>
    </citation>
    <scope>NUCLEOTIDE SEQUENCE [LARGE SCALE GENOMIC DNA]</scope>
    <source>
        <strain evidence="11">Shaxun</strain>
        <tissue evidence="11">Muscle</tissue>
    </source>
</reference>
<evidence type="ECO:0000256" key="1">
    <source>
        <dbReference type="ARBA" id="ARBA00004155"/>
    </source>
</evidence>
<evidence type="ECO:0000313" key="12">
    <source>
        <dbReference type="Proteomes" id="UP000230750"/>
    </source>
</evidence>
<dbReference type="PANTHER" id="PTHR31525:SF1">
    <property type="entry name" value="HEME TRANSPORTER HRG1"/>
    <property type="match status" value="1"/>
</dbReference>
<evidence type="ECO:0000256" key="4">
    <source>
        <dbReference type="ARBA" id="ARBA00022448"/>
    </source>
</evidence>
<keyword evidence="8 10" id="KW-0472">Membrane</keyword>
<proteinExistence type="inferred from homology"/>
<dbReference type="GO" id="GO:0005765">
    <property type="term" value="C:lysosomal membrane"/>
    <property type="evidence" value="ECO:0007669"/>
    <property type="project" value="UniProtKB-SubCell"/>
</dbReference>
<dbReference type="InterPro" id="IPR026218">
    <property type="entry name" value="HRG"/>
</dbReference>
<evidence type="ECO:0000313" key="11">
    <source>
        <dbReference type="EMBL" id="PIK54371.1"/>
    </source>
</evidence>
<organism evidence="11 12">
    <name type="scientific">Stichopus japonicus</name>
    <name type="common">Sea cucumber</name>
    <dbReference type="NCBI Taxonomy" id="307972"/>
    <lineage>
        <taxon>Eukaryota</taxon>
        <taxon>Metazoa</taxon>
        <taxon>Echinodermata</taxon>
        <taxon>Eleutherozoa</taxon>
        <taxon>Echinozoa</taxon>
        <taxon>Holothuroidea</taxon>
        <taxon>Aspidochirotacea</taxon>
        <taxon>Aspidochirotida</taxon>
        <taxon>Stichopodidae</taxon>
        <taxon>Apostichopus</taxon>
    </lineage>
</organism>
<gene>
    <name evidence="11" type="ORF">BSL78_08747</name>
</gene>
<evidence type="ECO:0000256" key="7">
    <source>
        <dbReference type="ARBA" id="ARBA00022989"/>
    </source>
</evidence>
<evidence type="ECO:0000256" key="10">
    <source>
        <dbReference type="SAM" id="Phobius"/>
    </source>
</evidence>
<dbReference type="GO" id="GO:0005886">
    <property type="term" value="C:plasma membrane"/>
    <property type="evidence" value="ECO:0007669"/>
    <property type="project" value="TreeGrafter"/>
</dbReference>
<dbReference type="Proteomes" id="UP000230750">
    <property type="component" value="Unassembled WGS sequence"/>
</dbReference>
<dbReference type="GO" id="GO:0020037">
    <property type="term" value="F:heme binding"/>
    <property type="evidence" value="ECO:0007669"/>
    <property type="project" value="TreeGrafter"/>
</dbReference>
<keyword evidence="4" id="KW-0813">Transport</keyword>
<dbReference type="OrthoDB" id="5954402at2759"/>
<dbReference type="Pfam" id="PF16954">
    <property type="entry name" value="HRG"/>
    <property type="match status" value="2"/>
</dbReference>
<evidence type="ECO:0000256" key="8">
    <source>
        <dbReference type="ARBA" id="ARBA00023136"/>
    </source>
</evidence>
<feature type="transmembrane region" description="Helical" evidence="10">
    <location>
        <begin position="125"/>
        <end position="145"/>
    </location>
</feature>
<feature type="transmembrane region" description="Helical" evidence="10">
    <location>
        <begin position="81"/>
        <end position="105"/>
    </location>
</feature>
<name>A0A2G8L286_STIJA</name>